<accession>A0AAD7JSV0</accession>
<comment type="caution">
    <text evidence="1">The sequence shown here is derived from an EMBL/GenBank/DDBJ whole genome shotgun (WGS) entry which is preliminary data.</text>
</comment>
<sequence>MTDRARLPNVALRMSTSDLRRRLDELGAAVVAEVEMERVAVLSQLYDTATVPVLTLPVEITAEIFTLCLPTFPAPESSHRQPRRIPGILNSRAPTVFLGVCRAWRDIALGTPTLWSTLEIGFDTSFALNPERVQAFMQWWLDRAALCPLSLKFQYRDPSLTFDCIRNVIHQYASRIGYLDIYLNHEPEIHLLDLDVTAFPILEHVVLQTQTMRMFAPHPVTVFSNAPLLHILSLPHGGTSSLTFPSLQLTEFEG</sequence>
<dbReference type="EMBL" id="JARJLG010000022">
    <property type="protein sequence ID" value="KAJ7771102.1"/>
    <property type="molecule type" value="Genomic_DNA"/>
</dbReference>
<proteinExistence type="predicted"/>
<organism evidence="1 2">
    <name type="scientific">Mycena maculata</name>
    <dbReference type="NCBI Taxonomy" id="230809"/>
    <lineage>
        <taxon>Eukaryota</taxon>
        <taxon>Fungi</taxon>
        <taxon>Dikarya</taxon>
        <taxon>Basidiomycota</taxon>
        <taxon>Agaricomycotina</taxon>
        <taxon>Agaricomycetes</taxon>
        <taxon>Agaricomycetidae</taxon>
        <taxon>Agaricales</taxon>
        <taxon>Marasmiineae</taxon>
        <taxon>Mycenaceae</taxon>
        <taxon>Mycena</taxon>
    </lineage>
</organism>
<keyword evidence="2" id="KW-1185">Reference proteome</keyword>
<evidence type="ECO:0000313" key="2">
    <source>
        <dbReference type="Proteomes" id="UP001215280"/>
    </source>
</evidence>
<evidence type="ECO:0008006" key="3">
    <source>
        <dbReference type="Google" id="ProtNLM"/>
    </source>
</evidence>
<reference evidence="1" key="1">
    <citation type="submission" date="2023-03" db="EMBL/GenBank/DDBJ databases">
        <title>Massive genome expansion in bonnet fungi (Mycena s.s.) driven by repeated elements and novel gene families across ecological guilds.</title>
        <authorList>
            <consortium name="Lawrence Berkeley National Laboratory"/>
            <person name="Harder C.B."/>
            <person name="Miyauchi S."/>
            <person name="Viragh M."/>
            <person name="Kuo A."/>
            <person name="Thoen E."/>
            <person name="Andreopoulos B."/>
            <person name="Lu D."/>
            <person name="Skrede I."/>
            <person name="Drula E."/>
            <person name="Henrissat B."/>
            <person name="Morin E."/>
            <person name="Kohler A."/>
            <person name="Barry K."/>
            <person name="LaButti K."/>
            <person name="Morin E."/>
            <person name="Salamov A."/>
            <person name="Lipzen A."/>
            <person name="Mereny Z."/>
            <person name="Hegedus B."/>
            <person name="Baldrian P."/>
            <person name="Stursova M."/>
            <person name="Weitz H."/>
            <person name="Taylor A."/>
            <person name="Grigoriev I.V."/>
            <person name="Nagy L.G."/>
            <person name="Martin F."/>
            <person name="Kauserud H."/>
        </authorList>
    </citation>
    <scope>NUCLEOTIDE SEQUENCE</scope>
    <source>
        <strain evidence="1">CBHHK188m</strain>
    </source>
</reference>
<evidence type="ECO:0000313" key="1">
    <source>
        <dbReference type="EMBL" id="KAJ7771102.1"/>
    </source>
</evidence>
<dbReference type="AlphaFoldDB" id="A0AAD7JSV0"/>
<dbReference type="Proteomes" id="UP001215280">
    <property type="component" value="Unassembled WGS sequence"/>
</dbReference>
<gene>
    <name evidence="1" type="ORF">DFH07DRAFT_241723</name>
</gene>
<protein>
    <recommendedName>
        <fullName evidence="3">F-box domain-containing protein</fullName>
    </recommendedName>
</protein>
<name>A0AAD7JSV0_9AGAR</name>